<reference evidence="2 3" key="1">
    <citation type="journal article" date="2016" name="Nat. Commun.">
        <title>Thousands of microbial genomes shed light on interconnected biogeochemical processes in an aquifer system.</title>
        <authorList>
            <person name="Anantharaman K."/>
            <person name="Brown C.T."/>
            <person name="Hug L.A."/>
            <person name="Sharon I."/>
            <person name="Castelle C.J."/>
            <person name="Probst A.J."/>
            <person name="Thomas B.C."/>
            <person name="Singh A."/>
            <person name="Wilkins M.J."/>
            <person name="Karaoz U."/>
            <person name="Brodie E.L."/>
            <person name="Williams K.H."/>
            <person name="Hubbard S.S."/>
            <person name="Banfield J.F."/>
        </authorList>
    </citation>
    <scope>NUCLEOTIDE SEQUENCE [LARGE SCALE GENOMIC DNA]</scope>
</reference>
<feature type="compositionally biased region" description="Polar residues" evidence="1">
    <location>
        <begin position="12"/>
        <end position="23"/>
    </location>
</feature>
<dbReference type="Proteomes" id="UP000178370">
    <property type="component" value="Unassembled WGS sequence"/>
</dbReference>
<feature type="region of interest" description="Disordered" evidence="1">
    <location>
        <begin position="1"/>
        <end position="31"/>
    </location>
</feature>
<comment type="caution">
    <text evidence="2">The sequence shown here is derived from an EMBL/GenBank/DDBJ whole genome shotgun (WGS) entry which is preliminary data.</text>
</comment>
<dbReference type="EMBL" id="MFKV01000016">
    <property type="protein sequence ID" value="OGG50232.1"/>
    <property type="molecule type" value="Genomic_DNA"/>
</dbReference>
<dbReference type="STRING" id="1798482.A2763_04620"/>
<dbReference type="InterPro" id="IPR016024">
    <property type="entry name" value="ARM-type_fold"/>
</dbReference>
<accession>A0A1F6CMZ2</accession>
<proteinExistence type="predicted"/>
<dbReference type="AlphaFoldDB" id="A0A1F6CMZ2"/>
<sequence>MRRERVHRSRNSAEAQSEDSMATQKRKTEISSKELDTLLNCLNSPRSNVVETACNVILTSEVAMFRVDPQYLKKFKDALTERAKNPDDECQVIALLTADRLAKTLENLGVLSRA</sequence>
<dbReference type="SUPFAM" id="SSF48371">
    <property type="entry name" value="ARM repeat"/>
    <property type="match status" value="1"/>
</dbReference>
<gene>
    <name evidence="2" type="ORF">A2763_04620</name>
</gene>
<organism evidence="2 3">
    <name type="scientific">Candidatus Kaiserbacteria bacterium RIFCSPHIGHO2_01_FULL_54_36</name>
    <dbReference type="NCBI Taxonomy" id="1798482"/>
    <lineage>
        <taxon>Bacteria</taxon>
        <taxon>Candidatus Kaiseribacteriota</taxon>
    </lineage>
</organism>
<evidence type="ECO:0000256" key="1">
    <source>
        <dbReference type="SAM" id="MobiDB-lite"/>
    </source>
</evidence>
<evidence type="ECO:0000313" key="2">
    <source>
        <dbReference type="EMBL" id="OGG50232.1"/>
    </source>
</evidence>
<name>A0A1F6CMZ2_9BACT</name>
<protein>
    <submittedName>
        <fullName evidence="2">Uncharacterized protein</fullName>
    </submittedName>
</protein>
<feature type="compositionally biased region" description="Basic residues" evidence="1">
    <location>
        <begin position="1"/>
        <end position="10"/>
    </location>
</feature>
<evidence type="ECO:0000313" key="3">
    <source>
        <dbReference type="Proteomes" id="UP000178370"/>
    </source>
</evidence>